<dbReference type="RefSeq" id="WP_243323252.1">
    <property type="nucleotide sequence ID" value="NZ_JAKZMM010000004.1"/>
</dbReference>
<evidence type="ECO:0000259" key="3">
    <source>
        <dbReference type="Pfam" id="PF16344"/>
    </source>
</evidence>
<dbReference type="PANTHER" id="PTHR30273">
    <property type="entry name" value="PERIPLASMIC SIGNAL SENSOR AND SIGMA FACTOR ACTIVATOR FECR-RELATED"/>
    <property type="match status" value="1"/>
</dbReference>
<dbReference type="Pfam" id="PF16344">
    <property type="entry name" value="FecR_C"/>
    <property type="match status" value="1"/>
</dbReference>
<dbReference type="PANTHER" id="PTHR30273:SF2">
    <property type="entry name" value="PROTEIN FECR"/>
    <property type="match status" value="1"/>
</dbReference>
<keyword evidence="1" id="KW-1133">Transmembrane helix</keyword>
<dbReference type="EMBL" id="JAKZMM010000004">
    <property type="protein sequence ID" value="MCJ2379440.1"/>
    <property type="molecule type" value="Genomic_DNA"/>
</dbReference>
<name>A0ABT0BXD9_9BACT</name>
<keyword evidence="5" id="KW-1185">Reference proteome</keyword>
<dbReference type="Proteomes" id="UP001165444">
    <property type="component" value="Unassembled WGS sequence"/>
</dbReference>
<dbReference type="Gene3D" id="3.55.50.30">
    <property type="match status" value="1"/>
</dbReference>
<feature type="domain" description="Protein FecR C-terminal" evidence="3">
    <location>
        <begin position="261"/>
        <end position="327"/>
    </location>
</feature>
<feature type="transmembrane region" description="Helical" evidence="1">
    <location>
        <begin position="86"/>
        <end position="105"/>
    </location>
</feature>
<keyword evidence="1" id="KW-0812">Transmembrane</keyword>
<keyword evidence="1" id="KW-0472">Membrane</keyword>
<sequence length="332" mass="38594">MITMKTPDISTIEKVLDNEATAEEAKWVVGWFKTEEGMKWLSERMDKDERQIHLGEEQEWVDHEIPSAVMYQRINQQLRRQTIRRWIFRAAAILIPITLFIGLFVNVNNQIDLLASHEMEEIVVPRGEKMRVIFQDGSSVYLNANSRIRFPKKFTYKDREVELDGEGLFEVASNKNRPFTVVLDRMKVKVLGTEFNVKAYTEDQDISVALNHGRVELSSGDFQTFELSPGEKAIYDRTSRLCKIVRPQNIAESSAWTTDQIIFEQTPMKDAIQTLSRIYDVTFRIEDKKALNYTYTIKTRQTNILTTLRELEKISPVRFLSQGDTICVNVKK</sequence>
<protein>
    <submittedName>
        <fullName evidence="4">FecR domain-containing protein</fullName>
    </submittedName>
</protein>
<dbReference type="InterPro" id="IPR012373">
    <property type="entry name" value="Ferrdict_sens_TM"/>
</dbReference>
<dbReference type="InterPro" id="IPR032508">
    <property type="entry name" value="FecR_C"/>
</dbReference>
<comment type="caution">
    <text evidence="4">The sequence shown here is derived from an EMBL/GenBank/DDBJ whole genome shotgun (WGS) entry which is preliminary data.</text>
</comment>
<dbReference type="Gene3D" id="2.60.120.1440">
    <property type="match status" value="1"/>
</dbReference>
<evidence type="ECO:0000256" key="1">
    <source>
        <dbReference type="SAM" id="Phobius"/>
    </source>
</evidence>
<evidence type="ECO:0000259" key="2">
    <source>
        <dbReference type="Pfam" id="PF04773"/>
    </source>
</evidence>
<evidence type="ECO:0000313" key="4">
    <source>
        <dbReference type="EMBL" id="MCJ2379440.1"/>
    </source>
</evidence>
<reference evidence="4 5" key="1">
    <citation type="submission" date="2022-03" db="EMBL/GenBank/DDBJ databases">
        <title>Parabacteroides sp. nov. isolated from swine feces.</title>
        <authorList>
            <person name="Bak J.E."/>
        </authorList>
    </citation>
    <scope>NUCLEOTIDE SEQUENCE [LARGE SCALE GENOMIC DNA]</scope>
    <source>
        <strain evidence="4 5">AGMB00274</strain>
    </source>
</reference>
<proteinExistence type="predicted"/>
<organism evidence="4 5">
    <name type="scientific">Parabacteroides faecalis</name>
    <dbReference type="NCBI Taxonomy" id="2924040"/>
    <lineage>
        <taxon>Bacteria</taxon>
        <taxon>Pseudomonadati</taxon>
        <taxon>Bacteroidota</taxon>
        <taxon>Bacteroidia</taxon>
        <taxon>Bacteroidales</taxon>
        <taxon>Tannerellaceae</taxon>
        <taxon>Parabacteroides</taxon>
    </lineage>
</organism>
<feature type="domain" description="FecR protein" evidence="2">
    <location>
        <begin position="121"/>
        <end position="216"/>
    </location>
</feature>
<dbReference type="InterPro" id="IPR006860">
    <property type="entry name" value="FecR"/>
</dbReference>
<gene>
    <name evidence="4" type="ORF">MUN53_02220</name>
</gene>
<evidence type="ECO:0000313" key="5">
    <source>
        <dbReference type="Proteomes" id="UP001165444"/>
    </source>
</evidence>
<dbReference type="Pfam" id="PF04773">
    <property type="entry name" value="FecR"/>
    <property type="match status" value="1"/>
</dbReference>
<accession>A0ABT0BXD9</accession>